<organism evidence="2 3">
    <name type="scientific">Angustibacter luteus</name>
    <dbReference type="NCBI Taxonomy" id="658456"/>
    <lineage>
        <taxon>Bacteria</taxon>
        <taxon>Bacillati</taxon>
        <taxon>Actinomycetota</taxon>
        <taxon>Actinomycetes</taxon>
        <taxon>Kineosporiales</taxon>
        <taxon>Kineosporiaceae</taxon>
    </lineage>
</organism>
<evidence type="ECO:0000313" key="2">
    <source>
        <dbReference type="EMBL" id="MFC6006172.1"/>
    </source>
</evidence>
<name>A0ABW1JB80_9ACTN</name>
<dbReference type="PANTHER" id="PTHR12110:SF21">
    <property type="entry name" value="XYLOSE ISOMERASE-LIKE TIM BARREL DOMAIN-CONTAINING PROTEIN"/>
    <property type="match status" value="1"/>
</dbReference>
<dbReference type="InterPro" id="IPR036237">
    <property type="entry name" value="Xyl_isomerase-like_sf"/>
</dbReference>
<dbReference type="Gene3D" id="3.20.20.150">
    <property type="entry name" value="Divalent-metal-dependent TIM barrel enzymes"/>
    <property type="match status" value="1"/>
</dbReference>
<comment type="caution">
    <text evidence="2">The sequence shown here is derived from an EMBL/GenBank/DDBJ whole genome shotgun (WGS) entry which is preliminary data.</text>
</comment>
<dbReference type="Pfam" id="PF01261">
    <property type="entry name" value="AP_endonuc_2"/>
    <property type="match status" value="1"/>
</dbReference>
<accession>A0ABW1JB80</accession>
<keyword evidence="3" id="KW-1185">Reference proteome</keyword>
<evidence type="ECO:0000313" key="3">
    <source>
        <dbReference type="Proteomes" id="UP001596189"/>
    </source>
</evidence>
<protein>
    <submittedName>
        <fullName evidence="2">Sugar phosphate isomerase/epimerase family protein</fullName>
    </submittedName>
</protein>
<sequence>MALAVSNIAWEAAEEPIVAAELARLGVQAVEVAPTKVFADPLRVSDAEVAGYRQFWADHGVRVVAFQSMLFGHPELTVFDGAQTRAATTAHLVGFLDLAERLDAGVLVFGSPRNRRVPDAMTAEQVDDIAVAFFSDLGREAAERGVLLCIEPNPPAYDCNFVTTAGEGAALVAAVDSPGFGLHLDAAGMTLAGDDVHAAITAAPGLRHFHVSAPQLGEPEEDVVDHASAARALGEVGYAHHVSIEMRSVPGGDTVDRVARAVGLARRHYGALV</sequence>
<dbReference type="InterPro" id="IPR013022">
    <property type="entry name" value="Xyl_isomerase-like_TIM-brl"/>
</dbReference>
<dbReference type="SUPFAM" id="SSF51658">
    <property type="entry name" value="Xylose isomerase-like"/>
    <property type="match status" value="1"/>
</dbReference>
<proteinExistence type="predicted"/>
<keyword evidence="2" id="KW-0413">Isomerase</keyword>
<dbReference type="EMBL" id="JBHSRD010000002">
    <property type="protein sequence ID" value="MFC6006172.1"/>
    <property type="molecule type" value="Genomic_DNA"/>
</dbReference>
<dbReference type="RefSeq" id="WP_345717028.1">
    <property type="nucleotide sequence ID" value="NZ_BAABFP010000005.1"/>
</dbReference>
<dbReference type="Proteomes" id="UP001596189">
    <property type="component" value="Unassembled WGS sequence"/>
</dbReference>
<feature type="domain" description="Xylose isomerase-like TIM barrel" evidence="1">
    <location>
        <begin position="20"/>
        <end position="250"/>
    </location>
</feature>
<reference evidence="3" key="1">
    <citation type="journal article" date="2019" name="Int. J. Syst. Evol. Microbiol.">
        <title>The Global Catalogue of Microorganisms (GCM) 10K type strain sequencing project: providing services to taxonomists for standard genome sequencing and annotation.</title>
        <authorList>
            <consortium name="The Broad Institute Genomics Platform"/>
            <consortium name="The Broad Institute Genome Sequencing Center for Infectious Disease"/>
            <person name="Wu L."/>
            <person name="Ma J."/>
        </authorList>
    </citation>
    <scope>NUCLEOTIDE SEQUENCE [LARGE SCALE GENOMIC DNA]</scope>
    <source>
        <strain evidence="3">KACC 14249</strain>
    </source>
</reference>
<gene>
    <name evidence="2" type="ORF">ACFQDO_03425</name>
</gene>
<dbReference type="GO" id="GO:0016853">
    <property type="term" value="F:isomerase activity"/>
    <property type="evidence" value="ECO:0007669"/>
    <property type="project" value="UniProtKB-KW"/>
</dbReference>
<dbReference type="InterPro" id="IPR050312">
    <property type="entry name" value="IolE/XylAMocC-like"/>
</dbReference>
<evidence type="ECO:0000259" key="1">
    <source>
        <dbReference type="Pfam" id="PF01261"/>
    </source>
</evidence>
<dbReference type="PANTHER" id="PTHR12110">
    <property type="entry name" value="HYDROXYPYRUVATE ISOMERASE"/>
    <property type="match status" value="1"/>
</dbReference>